<feature type="transmembrane region" description="Helical" evidence="1">
    <location>
        <begin position="86"/>
        <end position="105"/>
    </location>
</feature>
<evidence type="ECO:0000313" key="2">
    <source>
        <dbReference type="EMBL" id="MFC3550203.1"/>
    </source>
</evidence>
<name>A0ABV7RM37_9GAMM</name>
<proteinExistence type="predicted"/>
<comment type="caution">
    <text evidence="2">The sequence shown here is derived from an EMBL/GenBank/DDBJ whole genome shotgun (WGS) entry which is preliminary data.</text>
</comment>
<keyword evidence="1" id="KW-0472">Membrane</keyword>
<feature type="transmembrane region" description="Helical" evidence="1">
    <location>
        <begin position="12"/>
        <end position="33"/>
    </location>
</feature>
<sequence>MPAIQSTPSIRWPGRAGALLVVAVALAALALQYLLLIRATLDTVGPGFATVRYFSFFTVLSNLLVVAAAGRAALRGHGDGQLSQPRVQAAVALYIGVTGLVYVTVLRHLWHPQGLQWWADCGLHYATPLLYLSWWALVAPHGRLAWRDLPAWLLFPAGYVLWVFLRGAVVHEYPYPFLDVDQHGWGVVIGNAVVVLGVFVAVGAVLVGVDRMLGRGRA</sequence>
<keyword evidence="1" id="KW-1133">Transmembrane helix</keyword>
<dbReference type="EMBL" id="JBHRXK010000001">
    <property type="protein sequence ID" value="MFC3550203.1"/>
    <property type="molecule type" value="Genomic_DNA"/>
</dbReference>
<organism evidence="2 3">
    <name type="scientific">Lysobacter cavernae</name>
    <dbReference type="NCBI Taxonomy" id="1685901"/>
    <lineage>
        <taxon>Bacteria</taxon>
        <taxon>Pseudomonadati</taxon>
        <taxon>Pseudomonadota</taxon>
        <taxon>Gammaproteobacteria</taxon>
        <taxon>Lysobacterales</taxon>
        <taxon>Lysobacteraceae</taxon>
        <taxon>Lysobacter</taxon>
    </lineage>
</organism>
<dbReference type="InterPro" id="IPR049713">
    <property type="entry name" value="Pr6Pr-like"/>
</dbReference>
<protein>
    <submittedName>
        <fullName evidence="2">Pr6Pr family membrane protein</fullName>
    </submittedName>
</protein>
<feature type="transmembrane region" description="Helical" evidence="1">
    <location>
        <begin position="185"/>
        <end position="209"/>
    </location>
</feature>
<evidence type="ECO:0000313" key="3">
    <source>
        <dbReference type="Proteomes" id="UP001595740"/>
    </source>
</evidence>
<keyword evidence="3" id="KW-1185">Reference proteome</keyword>
<accession>A0ABV7RM37</accession>
<keyword evidence="1" id="KW-0812">Transmembrane</keyword>
<feature type="transmembrane region" description="Helical" evidence="1">
    <location>
        <begin position="53"/>
        <end position="74"/>
    </location>
</feature>
<feature type="transmembrane region" description="Helical" evidence="1">
    <location>
        <begin position="117"/>
        <end position="137"/>
    </location>
</feature>
<dbReference type="NCBIfam" id="NF038065">
    <property type="entry name" value="Pr6Pr"/>
    <property type="match status" value="1"/>
</dbReference>
<dbReference type="Proteomes" id="UP001595740">
    <property type="component" value="Unassembled WGS sequence"/>
</dbReference>
<dbReference type="RefSeq" id="WP_386757790.1">
    <property type="nucleotide sequence ID" value="NZ_JBHRXK010000001.1"/>
</dbReference>
<feature type="transmembrane region" description="Helical" evidence="1">
    <location>
        <begin position="149"/>
        <end position="165"/>
    </location>
</feature>
<gene>
    <name evidence="2" type="ORF">ACFOLC_04165</name>
</gene>
<evidence type="ECO:0000256" key="1">
    <source>
        <dbReference type="SAM" id="Phobius"/>
    </source>
</evidence>
<reference evidence="3" key="1">
    <citation type="journal article" date="2019" name="Int. J. Syst. Evol. Microbiol.">
        <title>The Global Catalogue of Microorganisms (GCM) 10K type strain sequencing project: providing services to taxonomists for standard genome sequencing and annotation.</title>
        <authorList>
            <consortium name="The Broad Institute Genomics Platform"/>
            <consortium name="The Broad Institute Genome Sequencing Center for Infectious Disease"/>
            <person name="Wu L."/>
            <person name="Ma J."/>
        </authorList>
    </citation>
    <scope>NUCLEOTIDE SEQUENCE [LARGE SCALE GENOMIC DNA]</scope>
    <source>
        <strain evidence="3">KCTC 42875</strain>
    </source>
</reference>